<keyword evidence="1" id="KW-0472">Membrane</keyword>
<organism evidence="2 3">
    <name type="scientific">Flavobacterium urocaniciphilum</name>
    <dbReference type="NCBI Taxonomy" id="1299341"/>
    <lineage>
        <taxon>Bacteria</taxon>
        <taxon>Pseudomonadati</taxon>
        <taxon>Bacteroidota</taxon>
        <taxon>Flavobacteriia</taxon>
        <taxon>Flavobacteriales</taxon>
        <taxon>Flavobacteriaceae</taxon>
        <taxon>Flavobacterium</taxon>
    </lineage>
</organism>
<evidence type="ECO:0000313" key="2">
    <source>
        <dbReference type="EMBL" id="SEQ10211.1"/>
    </source>
</evidence>
<dbReference type="OrthoDB" id="1349251at2"/>
<feature type="transmembrane region" description="Helical" evidence="1">
    <location>
        <begin position="198"/>
        <end position="217"/>
    </location>
</feature>
<protein>
    <recommendedName>
        <fullName evidence="4">YhhN-like protein</fullName>
    </recommendedName>
</protein>
<keyword evidence="3" id="KW-1185">Reference proteome</keyword>
<dbReference type="Proteomes" id="UP000198648">
    <property type="component" value="Unassembled WGS sequence"/>
</dbReference>
<evidence type="ECO:0008006" key="4">
    <source>
        <dbReference type="Google" id="ProtNLM"/>
    </source>
</evidence>
<feature type="transmembrane region" description="Helical" evidence="1">
    <location>
        <begin position="32"/>
        <end position="47"/>
    </location>
</feature>
<dbReference type="AlphaFoldDB" id="A0A1H9DA37"/>
<keyword evidence="1" id="KW-1133">Transmembrane helix</keyword>
<evidence type="ECO:0000256" key="1">
    <source>
        <dbReference type="SAM" id="Phobius"/>
    </source>
</evidence>
<gene>
    <name evidence="2" type="ORF">SAMN05444005_106117</name>
</gene>
<keyword evidence="1" id="KW-0812">Transmembrane</keyword>
<dbReference type="RefSeq" id="WP_091469076.1">
    <property type="nucleotide sequence ID" value="NZ_FOEI01000006.1"/>
</dbReference>
<reference evidence="2 3" key="1">
    <citation type="submission" date="2016-10" db="EMBL/GenBank/DDBJ databases">
        <authorList>
            <person name="de Groot N.N."/>
        </authorList>
    </citation>
    <scope>NUCLEOTIDE SEQUENCE [LARGE SCALE GENOMIC DNA]</scope>
    <source>
        <strain evidence="2 3">DSM 27078</strain>
    </source>
</reference>
<feature type="transmembrane region" description="Helical" evidence="1">
    <location>
        <begin position="145"/>
        <end position="167"/>
    </location>
</feature>
<accession>A0A1H9DA37</accession>
<feature type="transmembrane region" description="Helical" evidence="1">
    <location>
        <begin position="174"/>
        <end position="192"/>
    </location>
</feature>
<feature type="transmembrane region" description="Helical" evidence="1">
    <location>
        <begin position="7"/>
        <end position="26"/>
    </location>
</feature>
<feature type="transmembrane region" description="Helical" evidence="1">
    <location>
        <begin position="56"/>
        <end position="73"/>
    </location>
</feature>
<sequence length="230" mass="27374">MISKKKYILYSFAAVSLLYILSSVFSVREIELLTKPLFLPILLYYYLRKTNSKSEIHTIICFIAFYIGEMLVLKDPEGFYLLSLVFFLIPYLVLLYYVTNDLLLIIKNYTLSKFAFFFFLVLLFLILLFVSVILTINTDDIIEKIILYLYGLSLILFGIMTVILYVYKNSKTNFFLLMMVIAFIISDMYFIFMKKIDYNWVFKLVNLVTQIFSYYFFVNYSILRTKKNNV</sequence>
<feature type="transmembrane region" description="Helical" evidence="1">
    <location>
        <begin position="111"/>
        <end position="133"/>
    </location>
</feature>
<dbReference type="EMBL" id="FOEI01000006">
    <property type="protein sequence ID" value="SEQ10211.1"/>
    <property type="molecule type" value="Genomic_DNA"/>
</dbReference>
<feature type="transmembrane region" description="Helical" evidence="1">
    <location>
        <begin position="79"/>
        <end position="99"/>
    </location>
</feature>
<evidence type="ECO:0000313" key="3">
    <source>
        <dbReference type="Proteomes" id="UP000198648"/>
    </source>
</evidence>
<proteinExistence type="predicted"/>
<dbReference type="STRING" id="1299341.SAMN05444005_106117"/>
<name>A0A1H9DA37_9FLAO</name>